<feature type="domain" description="Sm" evidence="1">
    <location>
        <begin position="4"/>
        <end position="40"/>
    </location>
</feature>
<protein>
    <submittedName>
        <fullName evidence="2">Protein LSM8</fullName>
    </submittedName>
</protein>
<organism evidence="2 3">
    <name type="scientific">Kluyveromyces marxianus</name>
    <name type="common">Yeast</name>
    <name type="synonym">Candida kefyr</name>
    <dbReference type="NCBI Taxonomy" id="4911"/>
    <lineage>
        <taxon>Eukaryota</taxon>
        <taxon>Fungi</taxon>
        <taxon>Dikarya</taxon>
        <taxon>Ascomycota</taxon>
        <taxon>Saccharomycotina</taxon>
        <taxon>Saccharomycetes</taxon>
        <taxon>Saccharomycetales</taxon>
        <taxon>Saccharomycetaceae</taxon>
        <taxon>Kluyveromyces</taxon>
    </lineage>
</organism>
<name>A0ABX6F536_KLUMA</name>
<dbReference type="SUPFAM" id="SSF50182">
    <property type="entry name" value="Sm-like ribonucleoproteins"/>
    <property type="match status" value="1"/>
</dbReference>
<accession>A0ABX6F536</accession>
<dbReference type="InterPro" id="IPR001163">
    <property type="entry name" value="Sm_dom_euk/arc"/>
</dbReference>
<gene>
    <name evidence="2" type="primary">LSM8</name>
    <name evidence="2" type="ORF">FIM1_4219</name>
</gene>
<dbReference type="EMBL" id="CP015059">
    <property type="protein sequence ID" value="QGN17483.1"/>
    <property type="molecule type" value="Genomic_DNA"/>
</dbReference>
<reference evidence="2 3" key="1">
    <citation type="submission" date="2016-03" db="EMBL/GenBank/DDBJ databases">
        <title>How can Kluyveromyces marxianus grow so fast - potential evolutionary course in Saccharomyces Complex revealed by comparative genomics.</title>
        <authorList>
            <person name="Mo W."/>
            <person name="Lu W."/>
            <person name="Yang X."/>
            <person name="Qi J."/>
            <person name="Lv H."/>
        </authorList>
    </citation>
    <scope>NUCLEOTIDE SEQUENCE [LARGE SCALE GENOMIC DNA]</scope>
    <source>
        <strain evidence="2 3">FIM1</strain>
    </source>
</reference>
<evidence type="ECO:0000313" key="2">
    <source>
        <dbReference type="EMBL" id="QGN17483.1"/>
    </source>
</evidence>
<dbReference type="Gene3D" id="2.30.30.100">
    <property type="match status" value="1"/>
</dbReference>
<evidence type="ECO:0000313" key="3">
    <source>
        <dbReference type="Proteomes" id="UP000422736"/>
    </source>
</evidence>
<keyword evidence="3" id="KW-1185">Reference proteome</keyword>
<evidence type="ECO:0000259" key="1">
    <source>
        <dbReference type="Pfam" id="PF01423"/>
    </source>
</evidence>
<dbReference type="Proteomes" id="UP000422736">
    <property type="component" value="Chromosome 6"/>
</dbReference>
<dbReference type="Pfam" id="PF01423">
    <property type="entry name" value="LSM"/>
    <property type="match status" value="1"/>
</dbReference>
<proteinExistence type="predicted"/>
<dbReference type="InterPro" id="IPR010920">
    <property type="entry name" value="LSM_dom_sf"/>
</dbReference>
<sequence length="96" mass="10871">MSSLLKEYLDQRVMVVTVDGETHYGELTGFDKQGNLVILDDKKNILVIRSSEVVLCGQVEVGQQLPNTNDAVRLPRCKAKLSVQQEVEIWAKRWAK</sequence>